<evidence type="ECO:0000313" key="2">
    <source>
        <dbReference type="Proteomes" id="UP000887581"/>
    </source>
</evidence>
<keyword evidence="1" id="KW-1133">Transmembrane helix</keyword>
<protein>
    <submittedName>
        <fullName evidence="3">Uncharacterized protein</fullName>
    </submittedName>
</protein>
<keyword evidence="1" id="KW-0812">Transmembrane</keyword>
<keyword evidence="1" id="KW-0472">Membrane</keyword>
<dbReference type="AlphaFoldDB" id="A0A915PM27"/>
<sequence>MPTLTTSTVAPSGKQEMVLALTIVLVVLIIILIISVFLLLYCVLKRQEGRIERGKRNDYEQRRRHRMQPKRILSDSMRKAKVSKIAASIEAAVKSSESTSGFSKPSIQSQLPVTLPAPPPTAKPIMSKRLPEQLPVSETAVEAPSLFINQIYVSRWRNPWLQVEREPSDFSYELESDSVNDDVFLQP</sequence>
<evidence type="ECO:0000256" key="1">
    <source>
        <dbReference type="SAM" id="Phobius"/>
    </source>
</evidence>
<name>A0A915PM27_9BILA</name>
<dbReference type="Proteomes" id="UP000887581">
    <property type="component" value="Unplaced"/>
</dbReference>
<evidence type="ECO:0000313" key="3">
    <source>
        <dbReference type="WBParaSite" id="sdigi.contig254.g6726.t1"/>
    </source>
</evidence>
<organism evidence="2 3">
    <name type="scientific">Setaria digitata</name>
    <dbReference type="NCBI Taxonomy" id="48799"/>
    <lineage>
        <taxon>Eukaryota</taxon>
        <taxon>Metazoa</taxon>
        <taxon>Ecdysozoa</taxon>
        <taxon>Nematoda</taxon>
        <taxon>Chromadorea</taxon>
        <taxon>Rhabditida</taxon>
        <taxon>Spirurina</taxon>
        <taxon>Spiruromorpha</taxon>
        <taxon>Filarioidea</taxon>
        <taxon>Setariidae</taxon>
        <taxon>Setaria</taxon>
    </lineage>
</organism>
<dbReference type="WBParaSite" id="sdigi.contig254.g6726.t1">
    <property type="protein sequence ID" value="sdigi.contig254.g6726.t1"/>
    <property type="gene ID" value="sdigi.contig254.g6726"/>
</dbReference>
<accession>A0A915PM27</accession>
<reference evidence="3" key="1">
    <citation type="submission" date="2022-11" db="UniProtKB">
        <authorList>
            <consortium name="WormBaseParasite"/>
        </authorList>
    </citation>
    <scope>IDENTIFICATION</scope>
</reference>
<feature type="transmembrane region" description="Helical" evidence="1">
    <location>
        <begin position="20"/>
        <end position="44"/>
    </location>
</feature>
<keyword evidence="2" id="KW-1185">Reference proteome</keyword>
<proteinExistence type="predicted"/>